<dbReference type="Proteomes" id="UP000729733">
    <property type="component" value="Unassembled WGS sequence"/>
</dbReference>
<dbReference type="Gene3D" id="3.30.2310.20">
    <property type="entry name" value="RelE-like"/>
    <property type="match status" value="1"/>
</dbReference>
<name>A0A964BR19_9CYAN</name>
<organism evidence="2 3">
    <name type="scientific">Waterburya agarophytonicola KI4</name>
    <dbReference type="NCBI Taxonomy" id="2874699"/>
    <lineage>
        <taxon>Bacteria</taxon>
        <taxon>Bacillati</taxon>
        <taxon>Cyanobacteriota</taxon>
        <taxon>Cyanophyceae</taxon>
        <taxon>Pleurocapsales</taxon>
        <taxon>Hyellaceae</taxon>
        <taxon>Waterburya</taxon>
        <taxon>Waterburya agarophytonicola</taxon>
    </lineage>
</organism>
<evidence type="ECO:0000256" key="1">
    <source>
        <dbReference type="ARBA" id="ARBA00022649"/>
    </source>
</evidence>
<protein>
    <submittedName>
        <fullName evidence="2">Type II toxin-antitoxin system RelE/ParE family toxin</fullName>
    </submittedName>
</protein>
<dbReference type="EMBL" id="JADWDC010000034">
    <property type="protein sequence ID" value="MCC0178054.1"/>
    <property type="molecule type" value="Genomic_DNA"/>
</dbReference>
<sequence>MTYQISISPSALKDIENIYEWIKVDAPHHATVWFNGLFDVIDSLESMPPLGIPNY</sequence>
<dbReference type="AlphaFoldDB" id="A0A964BR19"/>
<proteinExistence type="predicted"/>
<gene>
    <name evidence="2" type="ORF">I4641_13800</name>
</gene>
<dbReference type="InterPro" id="IPR007712">
    <property type="entry name" value="RelE/ParE_toxin"/>
</dbReference>
<reference evidence="2" key="1">
    <citation type="journal article" date="2021" name="Antonie Van Leeuwenhoek">
        <title>Draft genome and description of Waterburya agarophytonicola gen. nov. sp. nov. (Pleurocapsales, Cyanobacteria): a seaweed symbiont.</title>
        <authorList>
            <person name="Bonthond G."/>
            <person name="Shalygin S."/>
            <person name="Bayer T."/>
            <person name="Weinberger F."/>
        </authorList>
    </citation>
    <scope>NUCLEOTIDE SEQUENCE</scope>
    <source>
        <strain evidence="2">KI4</strain>
    </source>
</reference>
<keyword evidence="1" id="KW-1277">Toxin-antitoxin system</keyword>
<dbReference type="RefSeq" id="WP_229641120.1">
    <property type="nucleotide sequence ID" value="NZ_JADWDC010000034.1"/>
</dbReference>
<evidence type="ECO:0000313" key="2">
    <source>
        <dbReference type="EMBL" id="MCC0178054.1"/>
    </source>
</evidence>
<accession>A0A964BR19</accession>
<dbReference type="InterPro" id="IPR035093">
    <property type="entry name" value="RelE/ParE_toxin_dom_sf"/>
</dbReference>
<evidence type="ECO:0000313" key="3">
    <source>
        <dbReference type="Proteomes" id="UP000729733"/>
    </source>
</evidence>
<keyword evidence="3" id="KW-1185">Reference proteome</keyword>
<comment type="caution">
    <text evidence="2">The sequence shown here is derived from an EMBL/GenBank/DDBJ whole genome shotgun (WGS) entry which is preliminary data.</text>
</comment>
<dbReference type="Pfam" id="PF05016">
    <property type="entry name" value="ParE_toxin"/>
    <property type="match status" value="1"/>
</dbReference>